<protein>
    <recommendedName>
        <fullName evidence="1">FPL domain-containing protein</fullName>
    </recommendedName>
</protein>
<dbReference type="Pfam" id="PF09758">
    <property type="entry name" value="FPL"/>
    <property type="match status" value="1"/>
</dbReference>
<reference evidence="2" key="1">
    <citation type="submission" date="2015-07" db="EMBL/GenBank/DDBJ databases">
        <title>Adaptation to a free-living lifestyle via gene acquisitions in the diplomonad Trepomonas sp. PC1.</title>
        <authorList>
            <person name="Xu F."/>
            <person name="Jerlstrom-Hultqvist J."/>
            <person name="Kolisko M."/>
            <person name="Simpson A.G.B."/>
            <person name="Roger A.J."/>
            <person name="Svard S.G."/>
            <person name="Andersson J.O."/>
        </authorList>
    </citation>
    <scope>NUCLEOTIDE SEQUENCE</scope>
    <source>
        <strain evidence="2">PC1</strain>
    </source>
</reference>
<proteinExistence type="predicted"/>
<dbReference type="AlphaFoldDB" id="A0A146K3X6"/>
<name>A0A146K3X6_9EUKA</name>
<sequence length="170" mass="19412">LQYDKENLADNFNDLQESSVFQILSAMYQHPDQLNEVRFSLLQFFAIMIQNLRSASFKLVFTTSEDLAQILALALGSKSENVFQQAISILKSLQENVSFQLTQQISPLTACSIFDHGLSQNLEVSGYGCQYLKKFIFSMEKENEILEGILFQKLFQVINFQCIGFLNLCI</sequence>
<evidence type="ECO:0000259" key="1">
    <source>
        <dbReference type="Pfam" id="PF09758"/>
    </source>
</evidence>
<dbReference type="EMBL" id="GDID01006012">
    <property type="protein sequence ID" value="JAP90594.1"/>
    <property type="molecule type" value="Transcribed_RNA"/>
</dbReference>
<feature type="non-terminal residue" evidence="2">
    <location>
        <position position="170"/>
    </location>
</feature>
<accession>A0A146K3X6</accession>
<dbReference type="SUPFAM" id="SSF48371">
    <property type="entry name" value="ARM repeat"/>
    <property type="match status" value="1"/>
</dbReference>
<organism evidence="2">
    <name type="scientific">Trepomonas sp. PC1</name>
    <dbReference type="NCBI Taxonomy" id="1076344"/>
    <lineage>
        <taxon>Eukaryota</taxon>
        <taxon>Metamonada</taxon>
        <taxon>Diplomonadida</taxon>
        <taxon>Hexamitidae</taxon>
        <taxon>Hexamitinae</taxon>
        <taxon>Trepomonas</taxon>
    </lineage>
</organism>
<feature type="domain" description="FPL" evidence="1">
    <location>
        <begin position="6"/>
        <end position="97"/>
    </location>
</feature>
<evidence type="ECO:0000313" key="2">
    <source>
        <dbReference type="EMBL" id="JAP90594.1"/>
    </source>
</evidence>
<dbReference type="InterPro" id="IPR016024">
    <property type="entry name" value="ARM-type_fold"/>
</dbReference>
<gene>
    <name evidence="2" type="ORF">TPC1_20107</name>
</gene>
<feature type="non-terminal residue" evidence="2">
    <location>
        <position position="1"/>
    </location>
</feature>
<dbReference type="InterPro" id="IPR019155">
    <property type="entry name" value="CLEC16A/TT9_N"/>
</dbReference>